<comment type="subcellular location">
    <subcellularLocation>
        <location evidence="1">Cell membrane</location>
        <topology evidence="1">Multi-pass membrane protein</topology>
    </subcellularLocation>
</comment>
<evidence type="ECO:0000256" key="8">
    <source>
        <dbReference type="ARBA" id="ARBA00023170"/>
    </source>
</evidence>
<evidence type="ECO:0000259" key="12">
    <source>
        <dbReference type="PROSITE" id="PS50262"/>
    </source>
</evidence>
<evidence type="ECO:0000313" key="13">
    <source>
        <dbReference type="EMBL" id="KAJ3591413.1"/>
    </source>
</evidence>
<dbReference type="EMBL" id="JANIIK010000114">
    <property type="protein sequence ID" value="KAJ3591413.1"/>
    <property type="molecule type" value="Genomic_DNA"/>
</dbReference>
<evidence type="ECO:0000256" key="9">
    <source>
        <dbReference type="ARBA" id="ARBA00023224"/>
    </source>
</evidence>
<dbReference type="GO" id="GO:0045028">
    <property type="term" value="F:G protein-coupled purinergic nucleotide receptor activity"/>
    <property type="evidence" value="ECO:0007669"/>
    <property type="project" value="InterPro"/>
</dbReference>
<dbReference type="PRINTS" id="PR00237">
    <property type="entry name" value="GPCRRHODOPSN"/>
</dbReference>
<keyword evidence="5 10" id="KW-0297">G-protein coupled receptor</keyword>
<keyword evidence="2" id="KW-1003">Cell membrane</keyword>
<feature type="domain" description="G-protein coupled receptors family 1 profile" evidence="12">
    <location>
        <begin position="38"/>
        <end position="297"/>
    </location>
</feature>
<feature type="transmembrane region" description="Helical" evidence="11">
    <location>
        <begin position="196"/>
        <end position="217"/>
    </location>
</feature>
<sequence>MTSNSSGADCLPAGVPYASVDVVVSSMYFCIFPIALFLNGVAAWICVQLGSTSSFVVYLKHLVAADLLVTLTIPLKAASDLPGAAVSLKAFACRYSDVIFYTSLYTSIGLMGLISLDRFFKIVRPGGKSPGQSLVFSHAMAACVWVVLFGGTAVPTVVLTDRKPGNATAGGGDLCMSMKGPAGLALHQHVILFVDAFFWGVSVVIVVCYACITQKIVASFRNSGSSNSRGKRTTRLRVFLVLLVFFVCFMPLHMMRIPISQRETQTSACTEGQWMDVAYDVALWLSTTNVCLDPLLYIYLCREFREKLNSLVAF</sequence>
<feature type="transmembrane region" description="Helical" evidence="11">
    <location>
        <begin position="98"/>
        <end position="116"/>
    </location>
</feature>
<feature type="transmembrane region" description="Helical" evidence="11">
    <location>
        <begin position="59"/>
        <end position="78"/>
    </location>
</feature>
<protein>
    <recommendedName>
        <fullName evidence="12">G-protein coupled receptors family 1 profile domain-containing protein</fullName>
    </recommendedName>
</protein>
<evidence type="ECO:0000256" key="4">
    <source>
        <dbReference type="ARBA" id="ARBA00022989"/>
    </source>
</evidence>
<evidence type="ECO:0000256" key="7">
    <source>
        <dbReference type="ARBA" id="ARBA00023157"/>
    </source>
</evidence>
<dbReference type="PROSITE" id="PS00237">
    <property type="entry name" value="G_PROTEIN_RECEP_F1_1"/>
    <property type="match status" value="1"/>
</dbReference>
<keyword evidence="3 10" id="KW-0812">Transmembrane</keyword>
<dbReference type="InterPro" id="IPR017452">
    <property type="entry name" value="GPCR_Rhodpsn_7TM"/>
</dbReference>
<evidence type="ECO:0000313" key="14">
    <source>
        <dbReference type="Proteomes" id="UP001148018"/>
    </source>
</evidence>
<feature type="transmembrane region" description="Helical" evidence="11">
    <location>
        <begin position="238"/>
        <end position="257"/>
    </location>
</feature>
<keyword evidence="14" id="KW-1185">Reference proteome</keyword>
<organism evidence="13 14">
    <name type="scientific">Muraenolepis orangiensis</name>
    <name type="common">Patagonian moray cod</name>
    <dbReference type="NCBI Taxonomy" id="630683"/>
    <lineage>
        <taxon>Eukaryota</taxon>
        <taxon>Metazoa</taxon>
        <taxon>Chordata</taxon>
        <taxon>Craniata</taxon>
        <taxon>Vertebrata</taxon>
        <taxon>Euteleostomi</taxon>
        <taxon>Actinopterygii</taxon>
        <taxon>Neopterygii</taxon>
        <taxon>Teleostei</taxon>
        <taxon>Neoteleostei</taxon>
        <taxon>Acanthomorphata</taxon>
        <taxon>Zeiogadaria</taxon>
        <taxon>Gadariae</taxon>
        <taxon>Gadiformes</taxon>
        <taxon>Muraenolepidoidei</taxon>
        <taxon>Muraenolepididae</taxon>
        <taxon>Muraenolepis</taxon>
    </lineage>
</organism>
<evidence type="ECO:0000256" key="6">
    <source>
        <dbReference type="ARBA" id="ARBA00023136"/>
    </source>
</evidence>
<dbReference type="PRINTS" id="PR01735">
    <property type="entry name" value="P2Y13PRNCPTR"/>
</dbReference>
<dbReference type="Gene3D" id="1.20.1070.10">
    <property type="entry name" value="Rhodopsin 7-helix transmembrane proteins"/>
    <property type="match status" value="1"/>
</dbReference>
<evidence type="ECO:0000256" key="2">
    <source>
        <dbReference type="ARBA" id="ARBA00022475"/>
    </source>
</evidence>
<dbReference type="OrthoDB" id="6163051at2759"/>
<dbReference type="Proteomes" id="UP001148018">
    <property type="component" value="Unassembled WGS sequence"/>
</dbReference>
<comment type="similarity">
    <text evidence="10">Belongs to the G-protein coupled receptor 1 family.</text>
</comment>
<feature type="transmembrane region" description="Helical" evidence="11">
    <location>
        <begin position="277"/>
        <end position="300"/>
    </location>
</feature>
<dbReference type="SUPFAM" id="SSF81321">
    <property type="entry name" value="Family A G protein-coupled receptor-like"/>
    <property type="match status" value="1"/>
</dbReference>
<name>A0A9Q0DN77_9TELE</name>
<evidence type="ECO:0000256" key="10">
    <source>
        <dbReference type="RuleBase" id="RU000688"/>
    </source>
</evidence>
<keyword evidence="8 10" id="KW-0675">Receptor</keyword>
<feature type="transmembrane region" description="Helical" evidence="11">
    <location>
        <begin position="26"/>
        <end position="47"/>
    </location>
</feature>
<dbReference type="Pfam" id="PF00001">
    <property type="entry name" value="7tm_1"/>
    <property type="match status" value="1"/>
</dbReference>
<keyword evidence="4 11" id="KW-1133">Transmembrane helix</keyword>
<keyword evidence="6 11" id="KW-0472">Membrane</keyword>
<evidence type="ECO:0000256" key="11">
    <source>
        <dbReference type="SAM" id="Phobius"/>
    </source>
</evidence>
<dbReference type="AlphaFoldDB" id="A0A9Q0DN77"/>
<reference evidence="13" key="1">
    <citation type="submission" date="2022-07" db="EMBL/GenBank/DDBJ databases">
        <title>Chromosome-level genome of Muraenolepis orangiensis.</title>
        <authorList>
            <person name="Kim J."/>
        </authorList>
    </citation>
    <scope>NUCLEOTIDE SEQUENCE</scope>
    <source>
        <strain evidence="13">KU_S4_2022</strain>
        <tissue evidence="13">Muscle</tissue>
    </source>
</reference>
<dbReference type="PANTHER" id="PTHR24233:SF10">
    <property type="entry name" value="P2Y PURINOCEPTOR 13"/>
    <property type="match status" value="1"/>
</dbReference>
<accession>A0A9Q0DN77</accession>
<dbReference type="GO" id="GO:0005886">
    <property type="term" value="C:plasma membrane"/>
    <property type="evidence" value="ECO:0007669"/>
    <property type="project" value="UniProtKB-SubCell"/>
</dbReference>
<feature type="transmembrane region" description="Helical" evidence="11">
    <location>
        <begin position="136"/>
        <end position="158"/>
    </location>
</feature>
<dbReference type="PANTHER" id="PTHR24233">
    <property type="entry name" value="P2Y PURINOCEPTOR-RELATED G-PROTEIN COUPLED RECEPTOR"/>
    <property type="match status" value="1"/>
</dbReference>
<evidence type="ECO:0000256" key="5">
    <source>
        <dbReference type="ARBA" id="ARBA00023040"/>
    </source>
</evidence>
<evidence type="ECO:0000256" key="1">
    <source>
        <dbReference type="ARBA" id="ARBA00004651"/>
    </source>
</evidence>
<dbReference type="PROSITE" id="PS50262">
    <property type="entry name" value="G_PROTEIN_RECEP_F1_2"/>
    <property type="match status" value="1"/>
</dbReference>
<evidence type="ECO:0000256" key="3">
    <source>
        <dbReference type="ARBA" id="ARBA00022692"/>
    </source>
</evidence>
<dbReference type="InterPro" id="IPR000276">
    <property type="entry name" value="GPCR_Rhodpsn"/>
</dbReference>
<keyword evidence="7" id="KW-1015">Disulfide bond</keyword>
<comment type="caution">
    <text evidence="13">The sequence shown here is derived from an EMBL/GenBank/DDBJ whole genome shotgun (WGS) entry which is preliminary data.</text>
</comment>
<proteinExistence type="inferred from homology"/>
<gene>
    <name evidence="13" type="ORF">NHX12_009358</name>
</gene>
<keyword evidence="9 10" id="KW-0807">Transducer</keyword>
<dbReference type="InterPro" id="IPR008109">
    <property type="entry name" value="P2Y13_rcpt"/>
</dbReference>
<dbReference type="PRINTS" id="PR01157">
    <property type="entry name" value="P2YPURNOCPTR"/>
</dbReference>